<name>A0A5P9XU86_ACITH</name>
<keyword evidence="1" id="KW-0732">Signal</keyword>
<dbReference type="AlphaFoldDB" id="A0A5P9XU86"/>
<dbReference type="Proteomes" id="UP000363590">
    <property type="component" value="Chromosome"/>
</dbReference>
<accession>A0A5P9XU86</accession>
<dbReference type="EMBL" id="CP045571">
    <property type="protein sequence ID" value="QFX97657.1"/>
    <property type="molecule type" value="Genomic_DNA"/>
</dbReference>
<feature type="signal peptide" evidence="1">
    <location>
        <begin position="1"/>
        <end position="20"/>
    </location>
</feature>
<evidence type="ECO:0000313" key="2">
    <source>
        <dbReference type="EMBL" id="QFX97657.1"/>
    </source>
</evidence>
<gene>
    <name evidence="2" type="ORF">GCD22_03622</name>
</gene>
<feature type="chain" id="PRO_5024303566" evidence="1">
    <location>
        <begin position="21"/>
        <end position="335"/>
    </location>
</feature>
<dbReference type="KEGG" id="atx:GCD22_03622"/>
<evidence type="ECO:0000313" key="3">
    <source>
        <dbReference type="Proteomes" id="UP000363590"/>
    </source>
</evidence>
<reference evidence="2 3" key="1">
    <citation type="submission" date="2019-10" db="EMBL/GenBank/DDBJ databases">
        <authorList>
            <person name="Wang R."/>
        </authorList>
    </citation>
    <scope>NUCLEOTIDE SEQUENCE [LARGE SCALE GENOMIC DNA]</scope>
    <source>
        <strain evidence="2 3">ATCC 19377</strain>
    </source>
</reference>
<evidence type="ECO:0000256" key="1">
    <source>
        <dbReference type="SAM" id="SignalP"/>
    </source>
</evidence>
<sequence>MIRNRWKACLLIACMVWVFAGIPAEAYGSHFRPGPKGKDVTISNGGLSIKFNIPWGGVVVSVSNRHVAHGLNIVDTHDPGRELQVDQFLFLMINGHWSLMLNPTQAGSFGHQAFYLHPHGVIHPEIGSKVVRWNASRTHFHAVIDPVDYDTGHPTKWVYVEDVRISAKGVAHFHFTFYNHGMQTYLLDSEVPTLYSDWTDAFLYPLVSPYGRAGRSLLLQDAKWPVRMVRGSRWPEGHLTSKGWIANIDTRNNIGIFYTTPVGRPETYGVFARAAFRGRNPLGKSNVTVRKAISYPGEIYLIDFSVLVSTPQNGPALISKQPQAVLKVIRNQPPE</sequence>
<organism evidence="2 3">
    <name type="scientific">Acidithiobacillus thiooxidans ATCC 19377</name>
    <dbReference type="NCBI Taxonomy" id="637390"/>
    <lineage>
        <taxon>Bacteria</taxon>
        <taxon>Pseudomonadati</taxon>
        <taxon>Pseudomonadota</taxon>
        <taxon>Acidithiobacillia</taxon>
        <taxon>Acidithiobacillales</taxon>
        <taxon>Acidithiobacillaceae</taxon>
        <taxon>Acidithiobacillus</taxon>
    </lineage>
</organism>
<proteinExistence type="predicted"/>
<protein>
    <submittedName>
        <fullName evidence="2">Uncharacterized protein</fullName>
    </submittedName>
</protein>